<dbReference type="Pfam" id="PF20056">
    <property type="entry name" value="DUF6455"/>
    <property type="match status" value="1"/>
</dbReference>
<dbReference type="RefSeq" id="WP_377212839.1">
    <property type="nucleotide sequence ID" value="NZ_JBHTJV010000009.1"/>
</dbReference>
<organism evidence="2 3">
    <name type="scientific">Pseudahrensia aquimaris</name>
    <dbReference type="NCBI Taxonomy" id="744461"/>
    <lineage>
        <taxon>Bacteria</taxon>
        <taxon>Pseudomonadati</taxon>
        <taxon>Pseudomonadota</taxon>
        <taxon>Alphaproteobacteria</taxon>
        <taxon>Hyphomicrobiales</taxon>
        <taxon>Ahrensiaceae</taxon>
        <taxon>Pseudahrensia</taxon>
    </lineage>
</organism>
<gene>
    <name evidence="2" type="ORF">ACFQ14_11320</name>
</gene>
<dbReference type="EMBL" id="JBHTJV010000009">
    <property type="protein sequence ID" value="MFD0916999.1"/>
    <property type="molecule type" value="Genomic_DNA"/>
</dbReference>
<accession>A0ABW3FGI0</accession>
<evidence type="ECO:0000313" key="3">
    <source>
        <dbReference type="Proteomes" id="UP001597101"/>
    </source>
</evidence>
<dbReference type="InterPro" id="IPR045601">
    <property type="entry name" value="DUF6455"/>
</dbReference>
<feature type="domain" description="DUF6455" evidence="1">
    <location>
        <begin position="16"/>
        <end position="91"/>
    </location>
</feature>
<keyword evidence="3" id="KW-1185">Reference proteome</keyword>
<name>A0ABW3FGI0_9HYPH</name>
<evidence type="ECO:0000259" key="1">
    <source>
        <dbReference type="Pfam" id="PF20056"/>
    </source>
</evidence>
<comment type="caution">
    <text evidence="2">The sequence shown here is derived from an EMBL/GenBank/DDBJ whole genome shotgun (WGS) entry which is preliminary data.</text>
</comment>
<dbReference type="Proteomes" id="UP001597101">
    <property type="component" value="Unassembled WGS sequence"/>
</dbReference>
<proteinExistence type="predicted"/>
<evidence type="ECO:0000313" key="2">
    <source>
        <dbReference type="EMBL" id="MFD0916999.1"/>
    </source>
</evidence>
<protein>
    <submittedName>
        <fullName evidence="2">DUF6455 family protein</fullName>
    </submittedName>
</protein>
<sequence length="93" mass="10347">MVHQINGGLRPVVFKPFSKRLDMLSKMANRTDALKRLGTSRMVEIALRRAMTTCLSCKSGDTCQKWQAENRGKGAAPEFCPNAARFEIMAETA</sequence>
<reference evidence="3" key="1">
    <citation type="journal article" date="2019" name="Int. J. Syst. Evol. Microbiol.">
        <title>The Global Catalogue of Microorganisms (GCM) 10K type strain sequencing project: providing services to taxonomists for standard genome sequencing and annotation.</title>
        <authorList>
            <consortium name="The Broad Institute Genomics Platform"/>
            <consortium name="The Broad Institute Genome Sequencing Center for Infectious Disease"/>
            <person name="Wu L."/>
            <person name="Ma J."/>
        </authorList>
    </citation>
    <scope>NUCLEOTIDE SEQUENCE [LARGE SCALE GENOMIC DNA]</scope>
    <source>
        <strain evidence="3">CCUG 60023</strain>
    </source>
</reference>